<sequence>MGVNVRIVYCVPCGHLPTALELAKNLLSRYGQRLNKKFSVTLDTSDGGTFEVYIDGERIFSRHEARRFPTLDEIAEQVDKRLNG</sequence>
<gene>
    <name evidence="3" type="ORF">CSUB_C0199</name>
    <name evidence="2" type="ORF">HGMM_F15C07C20</name>
</gene>
<dbReference type="SUPFAM" id="SSF52833">
    <property type="entry name" value="Thioredoxin-like"/>
    <property type="match status" value="1"/>
</dbReference>
<evidence type="ECO:0000256" key="1">
    <source>
        <dbReference type="ARBA" id="ARBA00023284"/>
    </source>
</evidence>
<reference evidence="2 4" key="2">
    <citation type="journal article" date="2011" name="Nucleic Acids Res.">
        <title>Insights into the evolution of Archaea and eukaryotic protein modifier systems revealed by the genome of a novel archaeal group.</title>
        <authorList>
            <person name="Nunoura T."/>
            <person name="Takaki Y."/>
            <person name="Kakuta J."/>
            <person name="Nishi S."/>
            <person name="Sugahara J."/>
            <person name="Kazama H."/>
            <person name="Chee G."/>
            <person name="Hattori M."/>
            <person name="Kanai A."/>
            <person name="Atomi H."/>
            <person name="Takai K."/>
            <person name="Takami H."/>
        </authorList>
    </citation>
    <scope>NUCLEOTIDE SEQUENCE [LARGE SCALE GENOMIC DNA]</scope>
</reference>
<evidence type="ECO:0000313" key="2">
    <source>
        <dbReference type="EMBL" id="BAJ47203.1"/>
    </source>
</evidence>
<proteinExistence type="predicted"/>
<dbReference type="InterPro" id="IPR036249">
    <property type="entry name" value="Thioredoxin-like_sf"/>
</dbReference>
<dbReference type="Proteomes" id="UP000008120">
    <property type="component" value="Chromosome"/>
</dbReference>
<dbReference type="Pfam" id="PF10262">
    <property type="entry name" value="Rdx"/>
    <property type="match status" value="1"/>
</dbReference>
<reference evidence="2 4" key="1">
    <citation type="journal article" date="2005" name="Environ. Microbiol.">
        <title>Genetic and functional properties of uncultivated thermophilic crenarchaeotes from a subsurface gold mine as revealed by analysis of genome fragments.</title>
        <authorList>
            <person name="Nunoura T."/>
            <person name="Hirayama H."/>
            <person name="Takami H."/>
            <person name="Oida H."/>
            <person name="Nishi S."/>
            <person name="Shimamura S."/>
            <person name="Suzuki Y."/>
            <person name="Inagaki F."/>
            <person name="Takai K."/>
            <person name="Nealson K.H."/>
            <person name="Horikoshi K."/>
        </authorList>
    </citation>
    <scope>NUCLEOTIDE SEQUENCE [LARGE SCALE GENOMIC DNA]</scope>
</reference>
<evidence type="ECO:0000313" key="4">
    <source>
        <dbReference type="Proteomes" id="UP000008120"/>
    </source>
</evidence>
<evidence type="ECO:0000313" key="3">
    <source>
        <dbReference type="EMBL" id="BAJ50060.1"/>
    </source>
</evidence>
<name>E6N4I4_CALS0</name>
<dbReference type="BioCyc" id="CCAL311458:G131R-202-MONOMER"/>
<dbReference type="KEGG" id="csu:CSUB_C0199"/>
<protein>
    <recommendedName>
        <fullName evidence="5">SelT/SelW/SelH family protein</fullName>
    </recommendedName>
</protein>
<dbReference type="AlphaFoldDB" id="E6N4I4"/>
<dbReference type="Gene3D" id="3.40.30.10">
    <property type="entry name" value="Glutaredoxin"/>
    <property type="match status" value="1"/>
</dbReference>
<organism evidence="2 4">
    <name type="scientific">Caldiarchaeum subterraneum</name>
    <dbReference type="NCBI Taxonomy" id="311458"/>
    <lineage>
        <taxon>Archaea</taxon>
        <taxon>Nitrososphaerota</taxon>
        <taxon>Candidatus Caldarchaeales</taxon>
        <taxon>Candidatus Caldarchaeaceae</taxon>
        <taxon>Candidatus Caldarchaeum</taxon>
    </lineage>
</organism>
<dbReference type="InterPro" id="IPR011893">
    <property type="entry name" value="Selenoprotein_Rdx-typ"/>
</dbReference>
<accession>E6N4I4</accession>
<dbReference type="EMBL" id="AP011830">
    <property type="protein sequence ID" value="BAJ47203.1"/>
    <property type="molecule type" value="Genomic_DNA"/>
</dbReference>
<keyword evidence="1" id="KW-0676">Redox-active center</keyword>
<dbReference type="EMBL" id="BA000048">
    <property type="protein sequence ID" value="BAJ50060.1"/>
    <property type="molecule type" value="Genomic_DNA"/>
</dbReference>
<dbReference type="NCBIfam" id="TIGR02174">
    <property type="entry name" value="CXXU_selWTH"/>
    <property type="match status" value="1"/>
</dbReference>
<dbReference type="STRING" id="311458.CSUB_C0199"/>
<evidence type="ECO:0008006" key="5">
    <source>
        <dbReference type="Google" id="ProtNLM"/>
    </source>
</evidence>